<dbReference type="PANTHER" id="PTHR24023:SF1070">
    <property type="entry name" value="COLLAGEN ALPHA-3(IV) CHAIN"/>
    <property type="match status" value="1"/>
</dbReference>
<dbReference type="Pfam" id="PF20010">
    <property type="entry name" value="Collagen_trimer"/>
    <property type="match status" value="1"/>
</dbReference>
<reference evidence="7" key="1">
    <citation type="submission" date="2025-08" db="UniProtKB">
        <authorList>
            <consortium name="RefSeq"/>
        </authorList>
    </citation>
    <scope>IDENTIFICATION</scope>
    <source>
        <tissue evidence="7">Whole Larva</tissue>
    </source>
</reference>
<dbReference type="InterPro" id="IPR016186">
    <property type="entry name" value="C-type_lectin-like/link_sf"/>
</dbReference>
<protein>
    <submittedName>
        <fullName evidence="7">Collagen alpha-1(XVIII) chain isoform X1</fullName>
    </submittedName>
</protein>
<feature type="compositionally biased region" description="Basic and acidic residues" evidence="2">
    <location>
        <begin position="516"/>
        <end position="537"/>
    </location>
</feature>
<feature type="compositionally biased region" description="Low complexity" evidence="2">
    <location>
        <begin position="320"/>
        <end position="333"/>
    </location>
</feature>
<evidence type="ECO:0000256" key="1">
    <source>
        <dbReference type="ARBA" id="ARBA00023119"/>
    </source>
</evidence>
<dbReference type="InterPro" id="IPR016187">
    <property type="entry name" value="CTDL_fold"/>
</dbReference>
<dbReference type="Proteomes" id="UP000695000">
    <property type="component" value="Unplaced"/>
</dbReference>
<dbReference type="PANTHER" id="PTHR24023">
    <property type="entry name" value="COLLAGEN ALPHA"/>
    <property type="match status" value="1"/>
</dbReference>
<sequence>MAMVLSSQSRLLVALCLCLLVLAGALAVGSFAGWFHQHDIHDPIPARLRQGFNNEHSLLPDDSENDLLLDVERDDLDEHIFPEGSGSDGLLAFPPPPPPPNGPIQYIGQKGDSGPRGPPGESIRGPPGPPGPPGLPGIPGEALGGAGGTCSCNMTSLMNSFMMPKMLPGPSGVPGAEGKTGPPGMTGQPGVPGERGAIGPPGERGDRGERGSMGPEGMQGPKGESGRDGIPGQAGPPGPPGPPGPVEFENLDPSWKPRTSFKDAVLGAGAIRPGTPGNKGEAGLPGSPGLRGERGLQGTKGSRGESGSKGERGDRGFPGEKGPQGPKGEPGNPGLDGLPGTPGANGKNAEKGEKGDFGPQGPPGPPGLPFEFGDKEYAKTVIGQTGPKGDLGEQGLKGERGENGEAGIPGVPGKNGNPGMAGEKGEPGNGGALGPIGPPGLKGERGERGPPGPISVVDSNAQFVSVKGEKGDLGKRGRRGKQGPPGPPGKTSAVGEMGLPGWMNNFKGRNGSPGIKGDKGDSGDGKGPKGDRGDRGTDGTPGRDGSPGLPGPPGSEDSVRYIPVPGPPGPPGAPGMPGISLTGPKGEPGVSPYGEPIFNLRPGPRGSLEELKALRELKELKTGRATASPPVEHDHGVSTRIVPGAVTFQDRDAMMKLTSASPVGTLAYVIEEEALLVRVNNGWQYIALGSLIPITTPAPSTTSSPQLRPPFEVSNLINHIPKQADVPNWYPKMLRMAALNEAYTGDVHGVRGADYACYRESRRAGLRGTFRAFLSSRVQNVDSIVRQADRKLPVANLRGEILFNSWMEMFKGDGAPFPHPPRIFSFSGKNVLTDLSWPNKATWHGALVNGERALDTSCDAWHADSRDKVGLAGSLRGPRLLEQSSYSCDKKLVLLCIEATSEISPQRRKRSVNPDSEDFYTEEEYQQLLSAIV</sequence>
<evidence type="ECO:0000256" key="3">
    <source>
        <dbReference type="SAM" id="SignalP"/>
    </source>
</evidence>
<dbReference type="Gene3D" id="3.40.1620.70">
    <property type="match status" value="1"/>
</dbReference>
<name>A0ABM1MSL4_NICVS</name>
<dbReference type="Pfam" id="PF01391">
    <property type="entry name" value="Collagen"/>
    <property type="match status" value="3"/>
</dbReference>
<evidence type="ECO:0000313" key="6">
    <source>
        <dbReference type="Proteomes" id="UP000695000"/>
    </source>
</evidence>
<feature type="compositionally biased region" description="Pro residues" evidence="2">
    <location>
        <begin position="93"/>
        <end position="102"/>
    </location>
</feature>
<dbReference type="InterPro" id="IPR010515">
    <property type="entry name" value="Collagenase_NC10/endostatin"/>
</dbReference>
<feature type="compositionally biased region" description="Basic and acidic residues" evidence="2">
    <location>
        <begin position="302"/>
        <end position="318"/>
    </location>
</feature>
<feature type="domain" description="Collagen type XV/XVIII trimerization" evidence="5">
    <location>
        <begin position="645"/>
        <end position="693"/>
    </location>
</feature>
<feature type="signal peptide" evidence="3">
    <location>
        <begin position="1"/>
        <end position="27"/>
    </location>
</feature>
<evidence type="ECO:0000313" key="7">
    <source>
        <dbReference type="RefSeq" id="XP_017777564.1"/>
    </source>
</evidence>
<dbReference type="RefSeq" id="XP_017777564.1">
    <property type="nucleotide sequence ID" value="XM_017922075.1"/>
</dbReference>
<feature type="compositionally biased region" description="Low complexity" evidence="2">
    <location>
        <begin position="538"/>
        <end position="547"/>
    </location>
</feature>
<evidence type="ECO:0000259" key="5">
    <source>
        <dbReference type="Pfam" id="PF20010"/>
    </source>
</evidence>
<dbReference type="Pfam" id="PF06482">
    <property type="entry name" value="Endostatin"/>
    <property type="match status" value="1"/>
</dbReference>
<proteinExistence type="predicted"/>
<feature type="compositionally biased region" description="Pro residues" evidence="2">
    <location>
        <begin position="564"/>
        <end position="574"/>
    </location>
</feature>
<keyword evidence="1 7" id="KW-0176">Collagen</keyword>
<accession>A0ABM1MSL4</accession>
<evidence type="ECO:0000259" key="4">
    <source>
        <dbReference type="Pfam" id="PF06482"/>
    </source>
</evidence>
<dbReference type="InterPro" id="IPR008160">
    <property type="entry name" value="Collagen"/>
</dbReference>
<organism evidence="6 7">
    <name type="scientific">Nicrophorus vespilloides</name>
    <name type="common">Boreal carrion beetle</name>
    <dbReference type="NCBI Taxonomy" id="110193"/>
    <lineage>
        <taxon>Eukaryota</taxon>
        <taxon>Metazoa</taxon>
        <taxon>Ecdysozoa</taxon>
        <taxon>Arthropoda</taxon>
        <taxon>Hexapoda</taxon>
        <taxon>Insecta</taxon>
        <taxon>Pterygota</taxon>
        <taxon>Neoptera</taxon>
        <taxon>Endopterygota</taxon>
        <taxon>Coleoptera</taxon>
        <taxon>Polyphaga</taxon>
        <taxon>Staphyliniformia</taxon>
        <taxon>Silphidae</taxon>
        <taxon>Nicrophorinae</taxon>
        <taxon>Nicrophorus</taxon>
    </lineage>
</organism>
<dbReference type="InterPro" id="IPR050149">
    <property type="entry name" value="Collagen_superfamily"/>
</dbReference>
<feature type="compositionally biased region" description="Pro residues" evidence="2">
    <location>
        <begin position="234"/>
        <end position="245"/>
    </location>
</feature>
<dbReference type="InterPro" id="IPR045463">
    <property type="entry name" value="XV/XVIII_trimerization_dom"/>
</dbReference>
<dbReference type="Gene3D" id="3.10.100.10">
    <property type="entry name" value="Mannose-Binding Protein A, subunit A"/>
    <property type="match status" value="1"/>
</dbReference>
<dbReference type="GeneID" id="108563411"/>
<dbReference type="GO" id="GO:0005581">
    <property type="term" value="C:collagen trimer"/>
    <property type="evidence" value="ECO:0007669"/>
    <property type="project" value="UniProtKB-KW"/>
</dbReference>
<keyword evidence="6" id="KW-1185">Reference proteome</keyword>
<feature type="compositionally biased region" description="Pro residues" evidence="2">
    <location>
        <begin position="126"/>
        <end position="136"/>
    </location>
</feature>
<dbReference type="SUPFAM" id="SSF56436">
    <property type="entry name" value="C-type lectin-like"/>
    <property type="match status" value="1"/>
</dbReference>
<feature type="chain" id="PRO_5046613865" evidence="3">
    <location>
        <begin position="28"/>
        <end position="933"/>
    </location>
</feature>
<feature type="region of interest" description="Disordered" evidence="2">
    <location>
        <begin position="81"/>
        <end position="142"/>
    </location>
</feature>
<feature type="region of interest" description="Disordered" evidence="2">
    <location>
        <begin position="163"/>
        <end position="579"/>
    </location>
</feature>
<evidence type="ECO:0000256" key="2">
    <source>
        <dbReference type="SAM" id="MobiDB-lite"/>
    </source>
</evidence>
<keyword evidence="3" id="KW-0732">Signal</keyword>
<gene>
    <name evidence="7" type="primary">LOC108563411</name>
</gene>
<feature type="domain" description="Collagenase NC10/endostatin" evidence="4">
    <location>
        <begin position="734"/>
        <end position="899"/>
    </location>
</feature>